<name>A0A1H8ANT5_9BACT</name>
<protein>
    <submittedName>
        <fullName evidence="1">Uncharacterized protein</fullName>
    </submittedName>
</protein>
<accession>A0A1H8ANT5</accession>
<keyword evidence="2" id="KW-1185">Reference proteome</keyword>
<reference evidence="1 2" key="1">
    <citation type="submission" date="2016-10" db="EMBL/GenBank/DDBJ databases">
        <authorList>
            <person name="de Groot N.N."/>
        </authorList>
    </citation>
    <scope>NUCLEOTIDE SEQUENCE [LARGE SCALE GENOMIC DNA]</scope>
    <source>
        <strain evidence="1 2">DSM 8423</strain>
    </source>
</reference>
<evidence type="ECO:0000313" key="1">
    <source>
        <dbReference type="EMBL" id="SEM71644.1"/>
    </source>
</evidence>
<gene>
    <name evidence="1" type="ORF">SAMN04489760_13813</name>
</gene>
<dbReference type="STRING" id="43775.SAMN04489760_13813"/>
<organism evidence="1 2">
    <name type="scientific">Syntrophus gentianae</name>
    <dbReference type="NCBI Taxonomy" id="43775"/>
    <lineage>
        <taxon>Bacteria</taxon>
        <taxon>Pseudomonadati</taxon>
        <taxon>Thermodesulfobacteriota</taxon>
        <taxon>Syntrophia</taxon>
        <taxon>Syntrophales</taxon>
        <taxon>Syntrophaceae</taxon>
        <taxon>Syntrophus</taxon>
    </lineage>
</organism>
<proteinExistence type="predicted"/>
<dbReference type="Proteomes" id="UP000198744">
    <property type="component" value="Unassembled WGS sequence"/>
</dbReference>
<dbReference type="AlphaFoldDB" id="A0A1H8ANT5"/>
<sequence>MIEITKKAADMIKDFMASQEGPNTVRILSQSC</sequence>
<evidence type="ECO:0000313" key="2">
    <source>
        <dbReference type="Proteomes" id="UP000198744"/>
    </source>
</evidence>
<dbReference type="EMBL" id="FOBS01000038">
    <property type="protein sequence ID" value="SEM71644.1"/>
    <property type="molecule type" value="Genomic_DNA"/>
</dbReference>